<dbReference type="Proteomes" id="UP001060085">
    <property type="component" value="Linkage Group LG07"/>
</dbReference>
<comment type="caution">
    <text evidence="1">The sequence shown here is derived from an EMBL/GenBank/DDBJ whole genome shotgun (WGS) entry which is preliminary data.</text>
</comment>
<name>A0ACB9ZVL8_CATRO</name>
<accession>A0ACB9ZVL8</accession>
<gene>
    <name evidence="1" type="ORF">M9H77_29726</name>
</gene>
<sequence length="556" mass="63077">MSAQEIRRISPQKEKHNEMPAQSRSSNLQQGDEEDSPQHRQRRKQSQRRSSVADQATSSRRPPQQDQPEEQPATGDQDPGQENPQEDSDGSGTDPEDFDEVLTVVWSDLRNNLQCPICLGIIKKTRTGMGCLHRFCQECIDKSMRLGNKECPVCRIHCASRRSLRDDLDFDTLINAIRPNVEKYEEEELVFHEEEKTHNEQIQASISQISKRQFEALNYKKRKLGKDADDTFPSRVPHSGCNPYPRRRNLRNDVEVYYGNENDNDHDANENPPPAVNTETEIRPRTHKRQTLVHPSTSPPSPADPDGVENSTEAIREEDGNPLGPSKNPQNPQTLTSGRGGAQRHIQHGSASGSRVITDILLSQLLSSTNEEIRDYCFSAMSQFFVLGRELILMQEAAKTAEEVSSASNENQRPRANVEVSKKIIDYFRKEKKVVEEQLIEAKNWLLCLEAQEASYMENTKSLELEVKSHTAKVTALEGHLRTVEEILRIVEKEREDPKKDKLGDSETLERQVHPSNVKKTVADFIHSSLFKSIIRGLILVLKADCKAAGRVKKVR</sequence>
<evidence type="ECO:0000313" key="1">
    <source>
        <dbReference type="EMBL" id="KAI5652539.1"/>
    </source>
</evidence>
<evidence type="ECO:0000313" key="2">
    <source>
        <dbReference type="Proteomes" id="UP001060085"/>
    </source>
</evidence>
<proteinExistence type="predicted"/>
<organism evidence="1 2">
    <name type="scientific">Catharanthus roseus</name>
    <name type="common">Madagascar periwinkle</name>
    <name type="synonym">Vinca rosea</name>
    <dbReference type="NCBI Taxonomy" id="4058"/>
    <lineage>
        <taxon>Eukaryota</taxon>
        <taxon>Viridiplantae</taxon>
        <taxon>Streptophyta</taxon>
        <taxon>Embryophyta</taxon>
        <taxon>Tracheophyta</taxon>
        <taxon>Spermatophyta</taxon>
        <taxon>Magnoliopsida</taxon>
        <taxon>eudicotyledons</taxon>
        <taxon>Gunneridae</taxon>
        <taxon>Pentapetalae</taxon>
        <taxon>asterids</taxon>
        <taxon>lamiids</taxon>
        <taxon>Gentianales</taxon>
        <taxon>Apocynaceae</taxon>
        <taxon>Rauvolfioideae</taxon>
        <taxon>Vinceae</taxon>
        <taxon>Catharanthinae</taxon>
        <taxon>Catharanthus</taxon>
    </lineage>
</organism>
<reference evidence="2" key="1">
    <citation type="journal article" date="2023" name="Nat. Plants">
        <title>Single-cell RNA sequencing provides a high-resolution roadmap for understanding the multicellular compartmentation of specialized metabolism.</title>
        <authorList>
            <person name="Sun S."/>
            <person name="Shen X."/>
            <person name="Li Y."/>
            <person name="Li Y."/>
            <person name="Wang S."/>
            <person name="Li R."/>
            <person name="Zhang H."/>
            <person name="Shen G."/>
            <person name="Guo B."/>
            <person name="Wei J."/>
            <person name="Xu J."/>
            <person name="St-Pierre B."/>
            <person name="Chen S."/>
            <person name="Sun C."/>
        </authorList>
    </citation>
    <scope>NUCLEOTIDE SEQUENCE [LARGE SCALE GENOMIC DNA]</scope>
</reference>
<protein>
    <submittedName>
        <fullName evidence="1">Uncharacterized protein</fullName>
    </submittedName>
</protein>
<dbReference type="EMBL" id="CM044707">
    <property type="protein sequence ID" value="KAI5652539.1"/>
    <property type="molecule type" value="Genomic_DNA"/>
</dbReference>
<keyword evidence="2" id="KW-1185">Reference proteome</keyword>